<evidence type="ECO:0000256" key="8">
    <source>
        <dbReference type="ARBA" id="ARBA00022741"/>
    </source>
</evidence>
<dbReference type="Gene3D" id="3.30.565.10">
    <property type="entry name" value="Histidine kinase-like ATPase, C-terminal domain"/>
    <property type="match status" value="1"/>
</dbReference>
<keyword evidence="9 21" id="KW-0418">Kinase</keyword>
<evidence type="ECO:0000259" key="19">
    <source>
        <dbReference type="PROSITE" id="PS50109"/>
    </source>
</evidence>
<dbReference type="EC" id="2.7.13.3" evidence="3"/>
<dbReference type="SUPFAM" id="SSF47384">
    <property type="entry name" value="Homodimeric domain of signal transducing histidine kinase"/>
    <property type="match status" value="1"/>
</dbReference>
<evidence type="ECO:0000256" key="9">
    <source>
        <dbReference type="ARBA" id="ARBA00022777"/>
    </source>
</evidence>
<dbReference type="SUPFAM" id="SSF55874">
    <property type="entry name" value="ATPase domain of HSP90 chaperone/DNA topoisomerase II/histidine kinase"/>
    <property type="match status" value="1"/>
</dbReference>
<proteinExistence type="predicted"/>
<protein>
    <recommendedName>
        <fullName evidence="16">Heme sensor protein HssS</fullName>
        <ecNumber evidence="3">2.7.13.3</ecNumber>
    </recommendedName>
</protein>
<evidence type="ECO:0000259" key="20">
    <source>
        <dbReference type="PROSITE" id="PS50885"/>
    </source>
</evidence>
<dbReference type="SMART" id="SM00387">
    <property type="entry name" value="HATPase_c"/>
    <property type="match status" value="1"/>
</dbReference>
<dbReference type="PROSITE" id="PS50109">
    <property type="entry name" value="HIS_KIN"/>
    <property type="match status" value="1"/>
</dbReference>
<evidence type="ECO:0000256" key="14">
    <source>
        <dbReference type="ARBA" id="ARBA00023136"/>
    </source>
</evidence>
<evidence type="ECO:0000313" key="22">
    <source>
        <dbReference type="Proteomes" id="UP000293142"/>
    </source>
</evidence>
<evidence type="ECO:0000256" key="15">
    <source>
        <dbReference type="ARBA" id="ARBA00037219"/>
    </source>
</evidence>
<keyword evidence="22" id="KW-1185">Reference proteome</keyword>
<dbReference type="GO" id="GO:0005524">
    <property type="term" value="F:ATP binding"/>
    <property type="evidence" value="ECO:0007669"/>
    <property type="project" value="UniProtKB-KW"/>
</dbReference>
<evidence type="ECO:0000256" key="1">
    <source>
        <dbReference type="ARBA" id="ARBA00000085"/>
    </source>
</evidence>
<evidence type="ECO:0000313" key="21">
    <source>
        <dbReference type="EMBL" id="TBL81408.1"/>
    </source>
</evidence>
<keyword evidence="11 18" id="KW-1133">Transmembrane helix</keyword>
<dbReference type="InterPro" id="IPR005467">
    <property type="entry name" value="His_kinase_dom"/>
</dbReference>
<dbReference type="Gene3D" id="6.10.340.10">
    <property type="match status" value="1"/>
</dbReference>
<dbReference type="InterPro" id="IPR003660">
    <property type="entry name" value="HAMP_dom"/>
</dbReference>
<evidence type="ECO:0000256" key="2">
    <source>
        <dbReference type="ARBA" id="ARBA00004651"/>
    </source>
</evidence>
<dbReference type="InterPro" id="IPR050398">
    <property type="entry name" value="HssS/ArlS-like"/>
</dbReference>
<evidence type="ECO:0000256" key="13">
    <source>
        <dbReference type="ARBA" id="ARBA00023026"/>
    </source>
</evidence>
<dbReference type="InterPro" id="IPR004358">
    <property type="entry name" value="Sig_transdc_His_kin-like_C"/>
</dbReference>
<gene>
    <name evidence="21" type="ORF">EYB31_04145</name>
</gene>
<reference evidence="21 22" key="1">
    <citation type="submission" date="2019-02" db="EMBL/GenBank/DDBJ databases">
        <title>Paenibacillus sp. nov., isolated from surface-sterilized tissue of Thalictrum simplex L.</title>
        <authorList>
            <person name="Tuo L."/>
        </authorList>
    </citation>
    <scope>NUCLEOTIDE SEQUENCE [LARGE SCALE GENOMIC DNA]</scope>
    <source>
        <strain evidence="21 22">N2SHLJ1</strain>
    </source>
</reference>
<evidence type="ECO:0000256" key="10">
    <source>
        <dbReference type="ARBA" id="ARBA00022840"/>
    </source>
</evidence>
<dbReference type="FunFam" id="3.30.565.10:FF:000006">
    <property type="entry name" value="Sensor histidine kinase WalK"/>
    <property type="match status" value="1"/>
</dbReference>
<evidence type="ECO:0000256" key="18">
    <source>
        <dbReference type="SAM" id="Phobius"/>
    </source>
</evidence>
<keyword evidence="13" id="KW-0843">Virulence</keyword>
<comment type="caution">
    <text evidence="21">The sequence shown here is derived from an EMBL/GenBank/DDBJ whole genome shotgun (WGS) entry which is preliminary data.</text>
</comment>
<evidence type="ECO:0000256" key="6">
    <source>
        <dbReference type="ARBA" id="ARBA00022679"/>
    </source>
</evidence>
<dbReference type="FunFam" id="1.10.287.130:FF:000001">
    <property type="entry name" value="Two-component sensor histidine kinase"/>
    <property type="match status" value="1"/>
</dbReference>
<keyword evidence="12" id="KW-0902">Two-component regulatory system</keyword>
<evidence type="ECO:0000256" key="16">
    <source>
        <dbReference type="ARBA" id="ARBA00040841"/>
    </source>
</evidence>
<dbReference type="Pfam" id="PF00512">
    <property type="entry name" value="HisKA"/>
    <property type="match status" value="1"/>
</dbReference>
<dbReference type="CDD" id="cd06225">
    <property type="entry name" value="HAMP"/>
    <property type="match status" value="1"/>
</dbReference>
<comment type="function">
    <text evidence="15">Member of the two-component regulatory system HssS/HssR involved in intracellular heme homeostasis and tempering of staphylococcal virulence. HssS functions as a heme sensor histidine kinase which is autophosphorylated at a histidine residue and transfers its phosphate group to an aspartate residue of HssR. HssR/HssS activates the expression of hrtAB, an efflux pump, in response to extracellular heme, hemin, hemoglobin or blood.</text>
</comment>
<evidence type="ECO:0000256" key="5">
    <source>
        <dbReference type="ARBA" id="ARBA00022553"/>
    </source>
</evidence>
<dbReference type="PANTHER" id="PTHR45528">
    <property type="entry name" value="SENSOR HISTIDINE KINASE CPXA"/>
    <property type="match status" value="1"/>
</dbReference>
<feature type="transmembrane region" description="Helical" evidence="18">
    <location>
        <begin position="15"/>
        <end position="40"/>
    </location>
</feature>
<organism evidence="21 22">
    <name type="scientific">Paenibacillus thalictri</name>
    <dbReference type="NCBI Taxonomy" id="2527873"/>
    <lineage>
        <taxon>Bacteria</taxon>
        <taxon>Bacillati</taxon>
        <taxon>Bacillota</taxon>
        <taxon>Bacilli</taxon>
        <taxon>Bacillales</taxon>
        <taxon>Paenibacillaceae</taxon>
        <taxon>Paenibacillus</taxon>
    </lineage>
</organism>
<evidence type="ECO:0000256" key="17">
    <source>
        <dbReference type="SAM" id="MobiDB-lite"/>
    </source>
</evidence>
<dbReference type="AlphaFoldDB" id="A0A4Q9DZQ2"/>
<keyword evidence="14 18" id="KW-0472">Membrane</keyword>
<dbReference type="Pfam" id="PF02518">
    <property type="entry name" value="HATPase_c"/>
    <property type="match status" value="1"/>
</dbReference>
<dbReference type="CDD" id="cd00082">
    <property type="entry name" value="HisKA"/>
    <property type="match status" value="1"/>
</dbReference>
<dbReference type="PRINTS" id="PR00344">
    <property type="entry name" value="BCTRLSENSOR"/>
</dbReference>
<dbReference type="InterPro" id="IPR036890">
    <property type="entry name" value="HATPase_C_sf"/>
</dbReference>
<accession>A0A4Q9DZQ2</accession>
<dbReference type="PANTHER" id="PTHR45528:SF11">
    <property type="entry name" value="HISTIDINE KINASE"/>
    <property type="match status" value="1"/>
</dbReference>
<evidence type="ECO:0000256" key="12">
    <source>
        <dbReference type="ARBA" id="ARBA00023012"/>
    </source>
</evidence>
<dbReference type="GO" id="GO:0005886">
    <property type="term" value="C:plasma membrane"/>
    <property type="evidence" value="ECO:0007669"/>
    <property type="project" value="UniProtKB-SubCell"/>
</dbReference>
<dbReference type="EMBL" id="SIRE01000003">
    <property type="protein sequence ID" value="TBL81408.1"/>
    <property type="molecule type" value="Genomic_DNA"/>
</dbReference>
<comment type="catalytic activity">
    <reaction evidence="1">
        <text>ATP + protein L-histidine = ADP + protein N-phospho-L-histidine.</text>
        <dbReference type="EC" id="2.7.13.3"/>
    </reaction>
</comment>
<keyword evidence="4" id="KW-1003">Cell membrane</keyword>
<dbReference type="Proteomes" id="UP000293142">
    <property type="component" value="Unassembled WGS sequence"/>
</dbReference>
<keyword evidence="7 18" id="KW-0812">Transmembrane</keyword>
<feature type="compositionally biased region" description="Gly residues" evidence="17">
    <location>
        <begin position="322"/>
        <end position="336"/>
    </location>
</feature>
<evidence type="ECO:0000256" key="3">
    <source>
        <dbReference type="ARBA" id="ARBA00012438"/>
    </source>
</evidence>
<dbReference type="InterPro" id="IPR003661">
    <property type="entry name" value="HisK_dim/P_dom"/>
</dbReference>
<dbReference type="InterPro" id="IPR036097">
    <property type="entry name" value="HisK_dim/P_sf"/>
</dbReference>
<dbReference type="InterPro" id="IPR003594">
    <property type="entry name" value="HATPase_dom"/>
</dbReference>
<sequence length="336" mass="37200">MPYVYKAAGLELSGLLLQIANAIAAFLLIVLIISIISFFARDKNMVVLRSIIDAIRQIAKGNFNVKLDDDPRKAGHFAPILESINHMAGELGQMEMMRQEFISNVSHELQSPLTSISGFARALQKEGLDERERLHYLQIIEQESVRLSKLSDNLLKLTSLESELQPFEPKRYRLDKQMIHLVLACEPQWQPKELDIDVAFEETYIVADEELMSQVWLNLLHNSIKFTPRGGSIRIELAQEPQQLNILFKDTGIGIANEHLEHVFERFYKSDVSRNKAVGGSGLGLAIVKRIVDLHQGTVRAISEPGEGATIIVALPNHSGSGASGNNGKTGGGGNG</sequence>
<dbReference type="OrthoDB" id="9813151at2"/>
<keyword evidence="8" id="KW-0547">Nucleotide-binding</keyword>
<name>A0A4Q9DZQ2_9BACL</name>
<evidence type="ECO:0000256" key="11">
    <source>
        <dbReference type="ARBA" id="ARBA00022989"/>
    </source>
</evidence>
<feature type="domain" description="Histidine kinase" evidence="19">
    <location>
        <begin position="104"/>
        <end position="319"/>
    </location>
</feature>
<evidence type="ECO:0000256" key="4">
    <source>
        <dbReference type="ARBA" id="ARBA00022475"/>
    </source>
</evidence>
<dbReference type="PROSITE" id="PS50885">
    <property type="entry name" value="HAMP"/>
    <property type="match status" value="1"/>
</dbReference>
<dbReference type="GO" id="GO:0000155">
    <property type="term" value="F:phosphorelay sensor kinase activity"/>
    <property type="evidence" value="ECO:0007669"/>
    <property type="project" value="InterPro"/>
</dbReference>
<keyword evidence="5" id="KW-0597">Phosphoprotein</keyword>
<dbReference type="SMART" id="SM00388">
    <property type="entry name" value="HisKA"/>
    <property type="match status" value="1"/>
</dbReference>
<evidence type="ECO:0000256" key="7">
    <source>
        <dbReference type="ARBA" id="ARBA00022692"/>
    </source>
</evidence>
<feature type="region of interest" description="Disordered" evidence="17">
    <location>
        <begin position="315"/>
        <end position="336"/>
    </location>
</feature>
<keyword evidence="10" id="KW-0067">ATP-binding</keyword>
<keyword evidence="6" id="KW-0808">Transferase</keyword>
<feature type="domain" description="HAMP" evidence="20">
    <location>
        <begin position="48"/>
        <end position="96"/>
    </location>
</feature>
<comment type="subcellular location">
    <subcellularLocation>
        <location evidence="2">Cell membrane</location>
        <topology evidence="2">Multi-pass membrane protein</topology>
    </subcellularLocation>
</comment>
<dbReference type="Gene3D" id="1.10.287.130">
    <property type="match status" value="1"/>
</dbReference>